<sequence length="261" mass="27018">RREPAPPRRRRRPPGLPPAARGPPAEPRAGGGRGGGCPLGGSAPCARRLARRAVHRGLAAAGARTAHAHDEGRPVGELRGRDAVTQGARCAALVGRDAALPEQRPPLGDGGRLRRTGSPAGSEPGCRGGCCHRWDAVAQARPPGDASAPRAAADDVPWRAPRSRARAARLQRRRPPRASAPLPPPPPARAPAGGIGAPPAPAGRRAPPDDLPGHRAQLRPACQRHRGRVRARGAAPDLGAASAPPRRRAPRSALVPRPRSA</sequence>
<feature type="compositionally biased region" description="Basic residues" evidence="1">
    <location>
        <begin position="222"/>
        <end position="231"/>
    </location>
</feature>
<gene>
    <name evidence="2" type="ORF">TSPGSL018_9656</name>
</gene>
<accession>A0A061R7U5</accession>
<dbReference type="AlphaFoldDB" id="A0A061R7U5"/>
<proteinExistence type="predicted"/>
<feature type="compositionally biased region" description="Basic residues" evidence="1">
    <location>
        <begin position="161"/>
        <end position="176"/>
    </location>
</feature>
<feature type="compositionally biased region" description="Gly residues" evidence="1">
    <location>
        <begin position="29"/>
        <end position="39"/>
    </location>
</feature>
<feature type="region of interest" description="Disordered" evidence="1">
    <location>
        <begin position="1"/>
        <end position="44"/>
    </location>
</feature>
<feature type="compositionally biased region" description="Pro residues" evidence="1">
    <location>
        <begin position="14"/>
        <end position="26"/>
    </location>
</feature>
<feature type="non-terminal residue" evidence="2">
    <location>
        <position position="1"/>
    </location>
</feature>
<feature type="region of interest" description="Disordered" evidence="1">
    <location>
        <begin position="57"/>
        <end position="81"/>
    </location>
</feature>
<organism evidence="2">
    <name type="scientific">Tetraselmis sp. GSL018</name>
    <dbReference type="NCBI Taxonomy" id="582737"/>
    <lineage>
        <taxon>Eukaryota</taxon>
        <taxon>Viridiplantae</taxon>
        <taxon>Chlorophyta</taxon>
        <taxon>core chlorophytes</taxon>
        <taxon>Chlorodendrophyceae</taxon>
        <taxon>Chlorodendrales</taxon>
        <taxon>Chlorodendraceae</taxon>
        <taxon>Tetraselmis</taxon>
    </lineage>
</organism>
<reference evidence="2" key="1">
    <citation type="submission" date="2014-05" db="EMBL/GenBank/DDBJ databases">
        <title>The transcriptome of the halophilic microalga Tetraselmis sp. GSL018 isolated from the Great Salt Lake, Utah.</title>
        <authorList>
            <person name="Jinkerson R.E."/>
            <person name="D'Adamo S."/>
            <person name="Posewitz M.C."/>
        </authorList>
    </citation>
    <scope>NUCLEOTIDE SEQUENCE</scope>
    <source>
        <strain evidence="2">GSL018</strain>
    </source>
</reference>
<feature type="compositionally biased region" description="Low complexity" evidence="1">
    <location>
        <begin position="251"/>
        <end position="261"/>
    </location>
</feature>
<evidence type="ECO:0000256" key="1">
    <source>
        <dbReference type="SAM" id="MobiDB-lite"/>
    </source>
</evidence>
<evidence type="ECO:0000313" key="2">
    <source>
        <dbReference type="EMBL" id="JAC68043.1"/>
    </source>
</evidence>
<dbReference type="EMBL" id="GBEZ01018387">
    <property type="protein sequence ID" value="JAC68043.1"/>
    <property type="molecule type" value="Transcribed_RNA"/>
</dbReference>
<feature type="compositionally biased region" description="Low complexity" evidence="1">
    <location>
        <begin position="232"/>
        <end position="244"/>
    </location>
</feature>
<feature type="region of interest" description="Disordered" evidence="1">
    <location>
        <begin position="94"/>
        <end position="261"/>
    </location>
</feature>
<feature type="non-terminal residue" evidence="2">
    <location>
        <position position="261"/>
    </location>
</feature>
<name>A0A061R7U5_9CHLO</name>
<protein>
    <submittedName>
        <fullName evidence="2">Uncharacterized protein</fullName>
    </submittedName>
</protein>
<feature type="compositionally biased region" description="Basic and acidic residues" evidence="1">
    <location>
        <begin position="67"/>
        <end position="81"/>
    </location>
</feature>